<dbReference type="Proteomes" id="UP000216308">
    <property type="component" value="Unassembled WGS sequence"/>
</dbReference>
<dbReference type="GO" id="GO:0009089">
    <property type="term" value="P:lysine biosynthetic process via diaminopimelate"/>
    <property type="evidence" value="ECO:0007669"/>
    <property type="project" value="InterPro"/>
</dbReference>
<dbReference type="PANTHER" id="PTHR31689:SF0">
    <property type="entry name" value="DIAMINOPIMELATE EPIMERASE"/>
    <property type="match status" value="1"/>
</dbReference>
<accession>A0A256ISG8</accession>
<dbReference type="SUPFAM" id="SSF54506">
    <property type="entry name" value="Diaminopimelate epimerase-like"/>
    <property type="match status" value="3"/>
</dbReference>
<evidence type="ECO:0000313" key="5">
    <source>
        <dbReference type="Proteomes" id="UP000216308"/>
    </source>
</evidence>
<organism evidence="4 5">
    <name type="scientific">Halorubrum halodurans</name>
    <dbReference type="NCBI Taxonomy" id="1383851"/>
    <lineage>
        <taxon>Archaea</taxon>
        <taxon>Methanobacteriati</taxon>
        <taxon>Methanobacteriota</taxon>
        <taxon>Stenosarchaea group</taxon>
        <taxon>Halobacteria</taxon>
        <taxon>Halobacteriales</taxon>
        <taxon>Haloferacaceae</taxon>
        <taxon>Halorubrum</taxon>
    </lineage>
</organism>
<dbReference type="Gene3D" id="3.10.310.10">
    <property type="entry name" value="Diaminopimelate Epimerase, Chain A, domain 1"/>
    <property type="match status" value="3"/>
</dbReference>
<keyword evidence="2" id="KW-0413">Isomerase</keyword>
<evidence type="ECO:0000256" key="2">
    <source>
        <dbReference type="ARBA" id="ARBA00023235"/>
    </source>
</evidence>
<protein>
    <submittedName>
        <fullName evidence="4">Diaminopimelate epimerase</fullName>
    </submittedName>
</protein>
<dbReference type="Pfam" id="PF01678">
    <property type="entry name" value="DAP_epimerase"/>
    <property type="match status" value="1"/>
</dbReference>
<dbReference type="InterPro" id="IPR001653">
    <property type="entry name" value="DAP_epimerase_DapF"/>
</dbReference>
<dbReference type="AlphaFoldDB" id="A0A256ISG8"/>
<comment type="similarity">
    <text evidence="1">Belongs to the diaminopimelate epimerase family.</text>
</comment>
<keyword evidence="5" id="KW-1185">Reference proteome</keyword>
<gene>
    <name evidence="4" type="ORF">DJ70_01465</name>
</gene>
<reference evidence="4 5" key="1">
    <citation type="journal article" date="2014" name="Front. Microbiol.">
        <title>Population and genomic analysis of the genus Halorubrum.</title>
        <authorList>
            <person name="Fullmer M.S."/>
            <person name="Soucy S.M."/>
            <person name="Swithers K.S."/>
            <person name="Makkay A.M."/>
            <person name="Wheeler R."/>
            <person name="Ventosa A."/>
            <person name="Gogarten J.P."/>
            <person name="Papke R.T."/>
        </authorList>
    </citation>
    <scope>NUCLEOTIDE SEQUENCE [LARGE SCALE GENOMIC DNA]</scope>
    <source>
        <strain evidence="4 5">Cb34</strain>
    </source>
</reference>
<feature type="non-terminal residue" evidence="4">
    <location>
        <position position="241"/>
    </location>
</feature>
<dbReference type="EMBL" id="NHPJ01000012">
    <property type="protein sequence ID" value="OYR59067.1"/>
    <property type="molecule type" value="Genomic_DNA"/>
</dbReference>
<dbReference type="GO" id="GO:0008837">
    <property type="term" value="F:diaminopimelate epimerase activity"/>
    <property type="evidence" value="ECO:0007669"/>
    <property type="project" value="InterPro"/>
</dbReference>
<evidence type="ECO:0000256" key="3">
    <source>
        <dbReference type="SAM" id="MobiDB-lite"/>
    </source>
</evidence>
<evidence type="ECO:0000256" key="1">
    <source>
        <dbReference type="ARBA" id="ARBA00010219"/>
    </source>
</evidence>
<sequence length="241" mass="24791">MSTHAVPVEKYHGTGNDFLVVDASEGVADRSAFARAYCDRETGVSADTVDDGAPAADDAARGGGDGAADPGGRRGADGVLFLEIGERYRPTRVVMTLVQPDGSTAAMCGNGARVVARWAHDRTGDHEFMIDTQAGTRRATVSPDGSEVTIEMGTPRFDPAAVPVDRDEPLVEEAIEGLTVTAVDTGVPHAVAFLEGGRDDPDGIDAVDLDAVAPPVRHADVFPQGANVNLAAVVDAGGGDG</sequence>
<name>A0A256ISG8_9EURY</name>
<dbReference type="RefSeq" id="WP_094529517.1">
    <property type="nucleotide sequence ID" value="NZ_NHPJ01000012.1"/>
</dbReference>
<evidence type="ECO:0000313" key="4">
    <source>
        <dbReference type="EMBL" id="OYR59067.1"/>
    </source>
</evidence>
<comment type="caution">
    <text evidence="4">The sequence shown here is derived from an EMBL/GenBank/DDBJ whole genome shotgun (WGS) entry which is preliminary data.</text>
</comment>
<proteinExistence type="inferred from homology"/>
<dbReference type="OrthoDB" id="358699at2157"/>
<dbReference type="PANTHER" id="PTHR31689">
    <property type="entry name" value="DIAMINOPIMELATE EPIMERASE, CHLOROPLASTIC"/>
    <property type="match status" value="1"/>
</dbReference>
<dbReference type="GO" id="GO:0005829">
    <property type="term" value="C:cytosol"/>
    <property type="evidence" value="ECO:0007669"/>
    <property type="project" value="TreeGrafter"/>
</dbReference>
<feature type="region of interest" description="Disordered" evidence="3">
    <location>
        <begin position="45"/>
        <end position="75"/>
    </location>
</feature>